<dbReference type="InterPro" id="IPR013783">
    <property type="entry name" value="Ig-like_fold"/>
</dbReference>
<dbReference type="AlphaFoldDB" id="X1CLZ4"/>
<dbReference type="EMBL" id="BART01024876">
    <property type="protein sequence ID" value="GAG93997.1"/>
    <property type="molecule type" value="Genomic_DNA"/>
</dbReference>
<feature type="non-terminal residue" evidence="1">
    <location>
        <position position="282"/>
    </location>
</feature>
<feature type="non-terminal residue" evidence="1">
    <location>
        <position position="1"/>
    </location>
</feature>
<name>X1CLZ4_9ZZZZ</name>
<accession>X1CLZ4</accession>
<comment type="caution">
    <text evidence="1">The sequence shown here is derived from an EMBL/GenBank/DDBJ whole genome shotgun (WGS) entry which is preliminary data.</text>
</comment>
<dbReference type="Pfam" id="PF17957">
    <property type="entry name" value="Big_7"/>
    <property type="match status" value="3"/>
</dbReference>
<evidence type="ECO:0008006" key="2">
    <source>
        <dbReference type="Google" id="ProtNLM"/>
    </source>
</evidence>
<gene>
    <name evidence="1" type="ORF">S01H4_44793</name>
</gene>
<sequence length="282" mass="30664">SENNVNQTEFVIISLVDITNPSVTIDTPSDGSSFEPPADIEINATITDTLSAITSVKAMINATVPFNITMNLILGKWTCTWDNTSLYALGDYKITIWAIDSENNVNQTEFVIISLVDITNPSVTIYTPSNGSSFEPPANIEINATITDALSTITSVKAMVNATVPFNITMNLILGKWTCTWDNTSLYALGDYKITIWAIDSENNVNQTEFVIISLIDITNPSVTIDTPSNGSSFEPPANIEINATITDALSTITSVKAMINATVPFNITMNLILGKWTCTWD</sequence>
<protein>
    <recommendedName>
        <fullName evidence="2">Bacterial Ig-like domain-containing protein</fullName>
    </recommendedName>
</protein>
<organism evidence="1">
    <name type="scientific">marine sediment metagenome</name>
    <dbReference type="NCBI Taxonomy" id="412755"/>
    <lineage>
        <taxon>unclassified sequences</taxon>
        <taxon>metagenomes</taxon>
        <taxon>ecological metagenomes</taxon>
    </lineage>
</organism>
<dbReference type="Gene3D" id="2.60.40.10">
    <property type="entry name" value="Immunoglobulins"/>
    <property type="match status" value="3"/>
</dbReference>
<proteinExistence type="predicted"/>
<reference evidence="1" key="1">
    <citation type="journal article" date="2014" name="Front. Microbiol.">
        <title>High frequency of phylogenetically diverse reductive dehalogenase-homologous genes in deep subseafloor sedimentary metagenomes.</title>
        <authorList>
            <person name="Kawai M."/>
            <person name="Futagami T."/>
            <person name="Toyoda A."/>
            <person name="Takaki Y."/>
            <person name="Nishi S."/>
            <person name="Hori S."/>
            <person name="Arai W."/>
            <person name="Tsubouchi T."/>
            <person name="Morono Y."/>
            <person name="Uchiyama I."/>
            <person name="Ito T."/>
            <person name="Fujiyama A."/>
            <person name="Inagaki F."/>
            <person name="Takami H."/>
        </authorList>
    </citation>
    <scope>NUCLEOTIDE SEQUENCE</scope>
    <source>
        <strain evidence="1">Expedition CK06-06</strain>
    </source>
</reference>
<evidence type="ECO:0000313" key="1">
    <source>
        <dbReference type="EMBL" id="GAG93997.1"/>
    </source>
</evidence>